<evidence type="ECO:0000313" key="3">
    <source>
        <dbReference type="Proteomes" id="UP001304340"/>
    </source>
</evidence>
<reference evidence="3" key="1">
    <citation type="submission" date="2023-11" db="EMBL/GenBank/DDBJ databases">
        <authorList>
            <person name="Helweg L.P."/>
            <person name="Kiel A."/>
            <person name="Hitz F."/>
            <person name="Ruckert-Reed C."/>
            <person name="Busche T."/>
            <person name="Kaltschmidt B."/>
            <person name="Kaltschmidt C."/>
        </authorList>
    </citation>
    <scope>NUCLEOTIDE SEQUENCE [LARGE SCALE GENOMIC DNA]</scope>
    <source>
        <strain evidence="3">4.1</strain>
    </source>
</reference>
<protein>
    <submittedName>
        <fullName evidence="2">Uncharacterized protein</fullName>
    </submittedName>
</protein>
<dbReference type="KEGG" id="sbil:SANBI_002796"/>
<dbReference type="Proteomes" id="UP001304340">
    <property type="component" value="Chromosome"/>
</dbReference>
<feature type="transmembrane region" description="Helical" evidence="1">
    <location>
        <begin position="66"/>
        <end position="85"/>
    </location>
</feature>
<keyword evidence="1" id="KW-0812">Transmembrane</keyword>
<dbReference type="AlphaFoldDB" id="A0AAF1C286"/>
<dbReference type="RefSeq" id="WP_319156058.1">
    <property type="nucleotide sequence ID" value="NZ_CP138359.1"/>
</dbReference>
<dbReference type="EMBL" id="CP138359">
    <property type="protein sequence ID" value="WPF81499.1"/>
    <property type="molecule type" value="Genomic_DNA"/>
</dbReference>
<name>A0AAF1C286_9MICO</name>
<gene>
    <name evidence="2" type="ORF">SANBI_002796</name>
</gene>
<accession>A0AAF1C286</accession>
<keyword evidence="1" id="KW-0472">Membrane</keyword>
<evidence type="ECO:0000256" key="1">
    <source>
        <dbReference type="SAM" id="Phobius"/>
    </source>
</evidence>
<organism evidence="2 3">
    <name type="scientific">Sanguibacter biliveldensis</name>
    <dbReference type="NCBI Taxonomy" id="3030830"/>
    <lineage>
        <taxon>Bacteria</taxon>
        <taxon>Bacillati</taxon>
        <taxon>Actinomycetota</taxon>
        <taxon>Actinomycetes</taxon>
        <taxon>Micrococcales</taxon>
        <taxon>Sanguibacteraceae</taxon>
        <taxon>Sanguibacter</taxon>
    </lineage>
</organism>
<sequence>MDFLYNLLLVLHLVGWAIVLGGYIATIRQPGVYRGTFHGAATALVTGVLMVGLAESVDSLGKDPSMVKIGIKLVIALVVTVLALVAKKRGDAVSPAVKHAIGGLTLVNVVIAVFV</sequence>
<evidence type="ECO:0000313" key="2">
    <source>
        <dbReference type="EMBL" id="WPF81499.1"/>
    </source>
</evidence>
<proteinExistence type="predicted"/>
<feature type="transmembrane region" description="Helical" evidence="1">
    <location>
        <begin position="37"/>
        <end position="54"/>
    </location>
</feature>
<keyword evidence="1" id="KW-1133">Transmembrane helix</keyword>
<keyword evidence="3" id="KW-1185">Reference proteome</keyword>
<feature type="transmembrane region" description="Helical" evidence="1">
    <location>
        <begin position="6"/>
        <end position="25"/>
    </location>
</feature>